<gene>
    <name evidence="2" type="ORF">UFOVP1290_496</name>
</gene>
<dbReference type="InterPro" id="IPR052732">
    <property type="entry name" value="Cell-binding_unc_protein"/>
</dbReference>
<evidence type="ECO:0000259" key="1">
    <source>
        <dbReference type="Pfam" id="PF09414"/>
    </source>
</evidence>
<dbReference type="InterPro" id="IPR021122">
    <property type="entry name" value="RNA_ligase_dom_REL/Rnl2"/>
</dbReference>
<dbReference type="Gene3D" id="3.30.470.30">
    <property type="entry name" value="DNA ligase/mRNA capping enzyme"/>
    <property type="match status" value="1"/>
</dbReference>
<name>A0A6J5RRY1_9CAUD</name>
<evidence type="ECO:0000313" key="2">
    <source>
        <dbReference type="EMBL" id="CAB4196976.1"/>
    </source>
</evidence>
<dbReference type="PANTHER" id="PTHR43883">
    <property type="entry name" value="SLR0207 PROTEIN"/>
    <property type="match status" value="1"/>
</dbReference>
<dbReference type="PANTHER" id="PTHR43883:SF1">
    <property type="entry name" value="GLUCONOKINASE"/>
    <property type="match status" value="1"/>
</dbReference>
<protein>
    <submittedName>
        <fullName evidence="2">RNA ligase domain, REL/Rln2</fullName>
    </submittedName>
</protein>
<organism evidence="2">
    <name type="scientific">uncultured Caudovirales phage</name>
    <dbReference type="NCBI Taxonomy" id="2100421"/>
    <lineage>
        <taxon>Viruses</taxon>
        <taxon>Duplodnaviria</taxon>
        <taxon>Heunggongvirae</taxon>
        <taxon>Uroviricota</taxon>
        <taxon>Caudoviricetes</taxon>
        <taxon>Peduoviridae</taxon>
        <taxon>Maltschvirus</taxon>
        <taxon>Maltschvirus maltsch</taxon>
    </lineage>
</organism>
<reference evidence="2" key="1">
    <citation type="submission" date="2020-05" db="EMBL/GenBank/DDBJ databases">
        <authorList>
            <person name="Chiriac C."/>
            <person name="Salcher M."/>
            <person name="Ghai R."/>
            <person name="Kavagutti S V."/>
        </authorList>
    </citation>
    <scope>NUCLEOTIDE SEQUENCE</scope>
</reference>
<dbReference type="GO" id="GO:0016874">
    <property type="term" value="F:ligase activity"/>
    <property type="evidence" value="ECO:0007669"/>
    <property type="project" value="UniProtKB-KW"/>
</dbReference>
<sequence>MNTSLKYPRTFHFPYSKGCTNDDKISNDVSNLIGKQIVITEKMDGSNTSLESSGCFARTHSGPPTHASFDGLKALHASVKFKIPEEIQLFGEWLFALHSISYNELPNYFLLFNVRDCGKEQPIWLSWDEVQMWADELGVQTVPVLFKGAVASEDDLQELVESLMLQPSICGGVREGVVVRVQSEFSEDNFPKCVLKCVRENHVQTSTHWKEQEIIKNKLKL</sequence>
<dbReference type="Pfam" id="PF09414">
    <property type="entry name" value="RNA_ligase"/>
    <property type="match status" value="1"/>
</dbReference>
<proteinExistence type="predicted"/>
<feature type="domain" description="RNA ligase" evidence="1">
    <location>
        <begin position="36"/>
        <end position="198"/>
    </location>
</feature>
<dbReference type="EMBL" id="LR797252">
    <property type="protein sequence ID" value="CAB4196976.1"/>
    <property type="molecule type" value="Genomic_DNA"/>
</dbReference>
<dbReference type="SUPFAM" id="SSF56091">
    <property type="entry name" value="DNA ligase/mRNA capping enzyme, catalytic domain"/>
    <property type="match status" value="1"/>
</dbReference>
<accession>A0A6J5RRY1</accession>
<keyword evidence="2" id="KW-0436">Ligase</keyword>